<dbReference type="VEuPathDB" id="FungiDB:PPTG_22762"/>
<dbReference type="Proteomes" id="UP000018817">
    <property type="component" value="Unassembled WGS sequence"/>
</dbReference>
<sequence>MMKGLDCIQSAYCAFAQNHPSSTSLMCTTHFAKNDQLTVKCPASLVGTSYLTLIRLGNK</sequence>
<proteinExistence type="predicted"/>
<protein>
    <submittedName>
        <fullName evidence="1">Uncharacterized protein</fullName>
    </submittedName>
</protein>
<name>W2QE81_PHYN3</name>
<gene>
    <name evidence="1" type="ORF">PPTG_22762</name>
</gene>
<dbReference type="EMBL" id="KI669582">
    <property type="protein sequence ID" value="ETN10585.1"/>
    <property type="molecule type" value="Genomic_DNA"/>
</dbReference>
<reference evidence="1 2" key="2">
    <citation type="submission" date="2013-11" db="EMBL/GenBank/DDBJ databases">
        <title>The Genome Sequence of Phytophthora parasitica INRA-310.</title>
        <authorList>
            <consortium name="The Broad Institute Genomics Platform"/>
            <person name="Russ C."/>
            <person name="Tyler B."/>
            <person name="Panabieres F."/>
            <person name="Shan W."/>
            <person name="Tripathy S."/>
            <person name="Grunwald N."/>
            <person name="Machado M."/>
            <person name="Johnson C.S."/>
            <person name="Arredondo F."/>
            <person name="Hong C."/>
            <person name="Coffey M."/>
            <person name="Young S.K."/>
            <person name="Zeng Q."/>
            <person name="Gargeya S."/>
            <person name="Fitzgerald M."/>
            <person name="Abouelleil A."/>
            <person name="Alvarado L."/>
            <person name="Chapman S.B."/>
            <person name="Gainer-Dewar J."/>
            <person name="Goldberg J."/>
            <person name="Griggs A."/>
            <person name="Gujja S."/>
            <person name="Hansen M."/>
            <person name="Howarth C."/>
            <person name="Imamovic A."/>
            <person name="Ireland A."/>
            <person name="Larimer J."/>
            <person name="McCowan C."/>
            <person name="Murphy C."/>
            <person name="Pearson M."/>
            <person name="Poon T.W."/>
            <person name="Priest M."/>
            <person name="Roberts A."/>
            <person name="Saif S."/>
            <person name="Shea T."/>
            <person name="Sykes S."/>
            <person name="Wortman J."/>
            <person name="Nusbaum C."/>
            <person name="Birren B."/>
        </authorList>
    </citation>
    <scope>NUCLEOTIDE SEQUENCE [LARGE SCALE GENOMIC DNA]</scope>
    <source>
        <strain evidence="1 2">INRA-310</strain>
    </source>
</reference>
<reference evidence="2" key="1">
    <citation type="submission" date="2011-12" db="EMBL/GenBank/DDBJ databases">
        <authorList>
            <consortium name="The Broad Institute Genome Sequencing Platform"/>
            <person name="Russ C."/>
            <person name="Tyler B."/>
            <person name="Panabieres F."/>
            <person name="Shan W."/>
            <person name="Tripathy S."/>
            <person name="Grunwald N."/>
            <person name="Machado M."/>
            <person name="Young S.K."/>
            <person name="Zeng Q."/>
            <person name="Gargeya S."/>
            <person name="Fitzgerald M."/>
            <person name="Haas B."/>
            <person name="Abouelleil A."/>
            <person name="Alvarado L."/>
            <person name="Arachchi H.M."/>
            <person name="Berlin A."/>
            <person name="Chapman S.B."/>
            <person name="Gearin G."/>
            <person name="Goldberg J."/>
            <person name="Griggs A."/>
            <person name="Gujja S."/>
            <person name="Hansen M."/>
            <person name="Heiman D."/>
            <person name="Howarth C."/>
            <person name="Larimer J."/>
            <person name="Lui A."/>
            <person name="MacDonald P.J.P."/>
            <person name="McCowen C."/>
            <person name="Montmayeur A."/>
            <person name="Murphy C."/>
            <person name="Neiman D."/>
            <person name="Pearson M."/>
            <person name="Priest M."/>
            <person name="Roberts A."/>
            <person name="Saif S."/>
            <person name="Shea T."/>
            <person name="Sisk P."/>
            <person name="Stolte C."/>
            <person name="Sykes S."/>
            <person name="Wortman J."/>
            <person name="Nusbaum C."/>
            <person name="Birren B."/>
        </authorList>
    </citation>
    <scope>NUCLEOTIDE SEQUENCE [LARGE SCALE GENOMIC DNA]</scope>
    <source>
        <strain evidence="2">INRA-310</strain>
    </source>
</reference>
<accession>W2QE81</accession>
<evidence type="ECO:0000313" key="1">
    <source>
        <dbReference type="EMBL" id="ETN10585.1"/>
    </source>
</evidence>
<dbReference type="GeneID" id="20191361"/>
<dbReference type="OrthoDB" id="123297at2759"/>
<dbReference type="AlphaFoldDB" id="W2QE81"/>
<organism evidence="1 2">
    <name type="scientific">Phytophthora nicotianae (strain INRA-310)</name>
    <name type="common">Phytophthora parasitica</name>
    <dbReference type="NCBI Taxonomy" id="761204"/>
    <lineage>
        <taxon>Eukaryota</taxon>
        <taxon>Sar</taxon>
        <taxon>Stramenopiles</taxon>
        <taxon>Oomycota</taxon>
        <taxon>Peronosporomycetes</taxon>
        <taxon>Peronosporales</taxon>
        <taxon>Peronosporaceae</taxon>
        <taxon>Phytophthora</taxon>
    </lineage>
</organism>
<dbReference type="RefSeq" id="XP_008904346.1">
    <property type="nucleotide sequence ID" value="XM_008906098.1"/>
</dbReference>
<evidence type="ECO:0000313" key="2">
    <source>
        <dbReference type="Proteomes" id="UP000018817"/>
    </source>
</evidence>